<dbReference type="InterPro" id="IPR000537">
    <property type="entry name" value="UbiA_prenyltransferase"/>
</dbReference>
<keyword evidence="6 8" id="KW-1133">Transmembrane helix</keyword>
<feature type="transmembrane region" description="Helical" evidence="8">
    <location>
        <begin position="234"/>
        <end position="252"/>
    </location>
</feature>
<feature type="transmembrane region" description="Helical" evidence="8">
    <location>
        <begin position="141"/>
        <end position="161"/>
    </location>
</feature>
<dbReference type="PANTHER" id="PTHR13929:SF0">
    <property type="entry name" value="UBIA PRENYLTRANSFERASE DOMAIN-CONTAINING PROTEIN 1"/>
    <property type="match status" value="1"/>
</dbReference>
<evidence type="ECO:0000256" key="8">
    <source>
        <dbReference type="HAMAP-Rule" id="MF_01937"/>
    </source>
</evidence>
<name>A0ABV3Y411_9ACTN</name>
<comment type="pathway">
    <text evidence="8">Quinol/quinone metabolism; menaquinone biosynthesis; menaquinol from 1,4-dihydroxy-2-naphthoate: step 1/2.</text>
</comment>
<evidence type="ECO:0000256" key="9">
    <source>
        <dbReference type="NCBIfam" id="TIGR00751"/>
    </source>
</evidence>
<evidence type="ECO:0000313" key="10">
    <source>
        <dbReference type="EMBL" id="MEX6429939.1"/>
    </source>
</evidence>
<evidence type="ECO:0000256" key="4">
    <source>
        <dbReference type="ARBA" id="ARBA00022679"/>
    </source>
</evidence>
<protein>
    <recommendedName>
        <fullName evidence="8 9">1,4-dihydroxy-2-naphthoate octaprenyltransferase</fullName>
        <shortName evidence="8">DHNA-octaprenyltransferase</shortName>
        <ecNumber evidence="8 9">2.5.1.74</ecNumber>
    </recommendedName>
</protein>
<evidence type="ECO:0000256" key="2">
    <source>
        <dbReference type="ARBA" id="ARBA00022428"/>
    </source>
</evidence>
<dbReference type="InterPro" id="IPR044878">
    <property type="entry name" value="UbiA_sf"/>
</dbReference>
<evidence type="ECO:0000256" key="5">
    <source>
        <dbReference type="ARBA" id="ARBA00022692"/>
    </source>
</evidence>
<keyword evidence="11" id="KW-1185">Reference proteome</keyword>
<gene>
    <name evidence="8" type="primary">menA</name>
    <name evidence="10" type="ORF">AB6A68_08815</name>
</gene>
<keyword evidence="2 8" id="KW-0474">Menaquinone biosynthesis</keyword>
<evidence type="ECO:0000256" key="6">
    <source>
        <dbReference type="ARBA" id="ARBA00022989"/>
    </source>
</evidence>
<comment type="similarity">
    <text evidence="8">Belongs to the MenA family. Type 1 subfamily.</text>
</comment>
<sequence>MASLSDWVAGARPRTLPASLAPVLAASGLVIARGEFRPLLAALAGVVSLALQVGVNYANDYSDGIRGTDEDRVGPMRLVASGRASPRCVRRAALASFAVAALAGLVICALVSWWLVLAGIASVVAAWFYTGGRHPYGYYGYGELFVFVFFGLVATLGTYYIQVHQLSLPAWETAVGFGALITAILVANNLRDIPGDREANKRTLAVRIGDGPTRVLYLGLLVIGLVAFEVALGWSWWLLAGLVLAALMVSPARAIIARAQGPSLIPVLAGTSRVTLVAGLLGLIVFSLR</sequence>
<dbReference type="NCBIfam" id="NF004751">
    <property type="entry name" value="PRK06080.1-3"/>
    <property type="match status" value="1"/>
</dbReference>
<dbReference type="PANTHER" id="PTHR13929">
    <property type="entry name" value="1,4-DIHYDROXY-2-NAPHTHOATE OCTAPRENYLTRANSFERASE"/>
    <property type="match status" value="1"/>
</dbReference>
<organism evidence="10 11">
    <name type="scientific">Ferrimicrobium acidiphilum</name>
    <dbReference type="NCBI Taxonomy" id="121039"/>
    <lineage>
        <taxon>Bacteria</taxon>
        <taxon>Bacillati</taxon>
        <taxon>Actinomycetota</taxon>
        <taxon>Acidimicrobiia</taxon>
        <taxon>Acidimicrobiales</taxon>
        <taxon>Acidimicrobiaceae</taxon>
        <taxon>Ferrimicrobium</taxon>
    </lineage>
</organism>
<comment type="caution">
    <text evidence="10">The sequence shown here is derived from an EMBL/GenBank/DDBJ whole genome shotgun (WGS) entry which is preliminary data.</text>
</comment>
<dbReference type="Gene3D" id="1.10.357.140">
    <property type="entry name" value="UbiA prenyltransferase"/>
    <property type="match status" value="1"/>
</dbReference>
<feature type="transmembrane region" description="Helical" evidence="8">
    <location>
        <begin position="15"/>
        <end position="32"/>
    </location>
</feature>
<dbReference type="EMBL" id="JBFSHR010000029">
    <property type="protein sequence ID" value="MEX6429939.1"/>
    <property type="molecule type" value="Genomic_DNA"/>
</dbReference>
<keyword evidence="3 8" id="KW-1003">Cell membrane</keyword>
<feature type="transmembrane region" description="Helical" evidence="8">
    <location>
        <begin position="39"/>
        <end position="58"/>
    </location>
</feature>
<evidence type="ECO:0000256" key="1">
    <source>
        <dbReference type="ARBA" id="ARBA00004141"/>
    </source>
</evidence>
<dbReference type="GO" id="GO:0046428">
    <property type="term" value="F:1,4-dihydroxy-2-naphthoate polyprenyltransferase activity"/>
    <property type="evidence" value="ECO:0007669"/>
    <property type="project" value="UniProtKB-EC"/>
</dbReference>
<keyword evidence="7 8" id="KW-0472">Membrane</keyword>
<feature type="transmembrane region" description="Helical" evidence="8">
    <location>
        <begin position="173"/>
        <end position="190"/>
    </location>
</feature>
<dbReference type="InterPro" id="IPR004657">
    <property type="entry name" value="MenA"/>
</dbReference>
<evidence type="ECO:0000256" key="7">
    <source>
        <dbReference type="ARBA" id="ARBA00023136"/>
    </source>
</evidence>
<proteinExistence type="inferred from homology"/>
<comment type="catalytic activity">
    <reaction evidence="8">
        <text>an all-trans-polyprenyl diphosphate + 1,4-dihydroxy-2-naphthoate + H(+) = a 2-demethylmenaquinol + CO2 + diphosphate</text>
        <dbReference type="Rhea" id="RHEA:26478"/>
        <dbReference type="Rhea" id="RHEA-COMP:9563"/>
        <dbReference type="Rhea" id="RHEA-COMP:9564"/>
        <dbReference type="ChEBI" id="CHEBI:11173"/>
        <dbReference type="ChEBI" id="CHEBI:15378"/>
        <dbReference type="ChEBI" id="CHEBI:16526"/>
        <dbReference type="ChEBI" id="CHEBI:33019"/>
        <dbReference type="ChEBI" id="CHEBI:55437"/>
        <dbReference type="ChEBI" id="CHEBI:58914"/>
        <dbReference type="EC" id="2.5.1.74"/>
    </reaction>
</comment>
<reference evidence="10 11" key="1">
    <citation type="submission" date="2024-07" db="EMBL/GenBank/DDBJ databases">
        <title>Draft Genome Sequence of Ferrimicrobium acidiphilum Strain YE2023, Isolated from a Pulp of Bioleach Reactor.</title>
        <authorList>
            <person name="Elkina Y.A."/>
            <person name="Bulaeva A.G."/>
            <person name="Beletsky A.V."/>
            <person name="Mardanov A.V."/>
        </authorList>
    </citation>
    <scope>NUCLEOTIDE SEQUENCE [LARGE SCALE GENOMIC DNA]</scope>
    <source>
        <strain evidence="10 11">YE2023</strain>
    </source>
</reference>
<keyword evidence="5 8" id="KW-0812">Transmembrane</keyword>
<dbReference type="HAMAP" id="MF_01937">
    <property type="entry name" value="MenA_1"/>
    <property type="match status" value="1"/>
</dbReference>
<evidence type="ECO:0000313" key="11">
    <source>
        <dbReference type="Proteomes" id="UP001560267"/>
    </source>
</evidence>
<dbReference type="Proteomes" id="UP001560267">
    <property type="component" value="Unassembled WGS sequence"/>
</dbReference>
<dbReference type="NCBIfam" id="TIGR00751">
    <property type="entry name" value="menA"/>
    <property type="match status" value="1"/>
</dbReference>
<evidence type="ECO:0000256" key="3">
    <source>
        <dbReference type="ARBA" id="ARBA00022475"/>
    </source>
</evidence>
<dbReference type="InterPro" id="IPR026046">
    <property type="entry name" value="UBIAD1"/>
</dbReference>
<accession>A0ABV3Y411</accession>
<dbReference type="Pfam" id="PF01040">
    <property type="entry name" value="UbiA"/>
    <property type="match status" value="1"/>
</dbReference>
<dbReference type="PIRSF" id="PIRSF005355">
    <property type="entry name" value="UBIAD1"/>
    <property type="match status" value="1"/>
</dbReference>
<dbReference type="EC" id="2.5.1.74" evidence="8 9"/>
<feature type="transmembrane region" description="Helical" evidence="8">
    <location>
        <begin position="264"/>
        <end position="288"/>
    </location>
</feature>
<feature type="transmembrane region" description="Helical" evidence="8">
    <location>
        <begin position="211"/>
        <end position="228"/>
    </location>
</feature>
<dbReference type="RefSeq" id="WP_369084578.1">
    <property type="nucleotide sequence ID" value="NZ_JBFSHR010000029.1"/>
</dbReference>
<keyword evidence="4 8" id="KW-0808">Transferase</keyword>
<dbReference type="CDD" id="cd13962">
    <property type="entry name" value="PT_UbiA_UBIAD1"/>
    <property type="match status" value="1"/>
</dbReference>
<comment type="function">
    <text evidence="8">Conversion of 1,4-dihydroxy-2-naphthoate (DHNA) to demethylmenaquinone (DMK).</text>
</comment>
<comment type="subcellular location">
    <subcellularLocation>
        <location evidence="8">Cell membrane</location>
        <topology evidence="8">Multi-pass membrane protein</topology>
    </subcellularLocation>
    <subcellularLocation>
        <location evidence="1">Membrane</location>
        <topology evidence="1">Multi-pass membrane protein</topology>
    </subcellularLocation>
</comment>
<feature type="transmembrane region" description="Helical" evidence="8">
    <location>
        <begin position="97"/>
        <end position="129"/>
    </location>
</feature>